<proteinExistence type="predicted"/>
<reference evidence="1" key="1">
    <citation type="submission" date="2018-02" db="EMBL/GenBank/DDBJ databases">
        <title>Rhizophora mucronata_Transcriptome.</title>
        <authorList>
            <person name="Meera S.P."/>
            <person name="Sreeshan A."/>
            <person name="Augustine A."/>
        </authorList>
    </citation>
    <scope>NUCLEOTIDE SEQUENCE</scope>
    <source>
        <tissue evidence="1">Leaf</tissue>
    </source>
</reference>
<organism evidence="1">
    <name type="scientific">Rhizophora mucronata</name>
    <name type="common">Asiatic mangrove</name>
    <dbReference type="NCBI Taxonomy" id="61149"/>
    <lineage>
        <taxon>Eukaryota</taxon>
        <taxon>Viridiplantae</taxon>
        <taxon>Streptophyta</taxon>
        <taxon>Embryophyta</taxon>
        <taxon>Tracheophyta</taxon>
        <taxon>Spermatophyta</taxon>
        <taxon>Magnoliopsida</taxon>
        <taxon>eudicotyledons</taxon>
        <taxon>Gunneridae</taxon>
        <taxon>Pentapetalae</taxon>
        <taxon>rosids</taxon>
        <taxon>fabids</taxon>
        <taxon>Malpighiales</taxon>
        <taxon>Rhizophoraceae</taxon>
        <taxon>Rhizophora</taxon>
    </lineage>
</organism>
<dbReference type="EMBL" id="GGEC01089747">
    <property type="protein sequence ID" value="MBX70231.1"/>
    <property type="molecule type" value="Transcribed_RNA"/>
</dbReference>
<accession>A0A2P2QTM3</accession>
<protein>
    <submittedName>
        <fullName evidence="1">Uncharacterized protein</fullName>
    </submittedName>
</protein>
<name>A0A2P2QTM3_RHIMU</name>
<dbReference type="AlphaFoldDB" id="A0A2P2QTM3"/>
<evidence type="ECO:0000313" key="1">
    <source>
        <dbReference type="EMBL" id="MBX70231.1"/>
    </source>
</evidence>
<sequence length="23" mass="2745">MEVTIDKLYSINSKNRVHHKAFN</sequence>